<name>A0A0C9ZV84_9AGAM</name>
<evidence type="ECO:0000256" key="3">
    <source>
        <dbReference type="ARBA" id="ARBA00023242"/>
    </source>
</evidence>
<evidence type="ECO:0000259" key="7">
    <source>
        <dbReference type="Pfam" id="PF25481"/>
    </source>
</evidence>
<accession>A0A0C9ZV84</accession>
<dbReference type="OrthoDB" id="343070at2759"/>
<feature type="region of interest" description="Disordered" evidence="5">
    <location>
        <begin position="1816"/>
        <end position="1975"/>
    </location>
</feature>
<feature type="region of interest" description="Disordered" evidence="5">
    <location>
        <begin position="1242"/>
        <end position="1261"/>
    </location>
</feature>
<dbReference type="EMBL" id="KN833725">
    <property type="protein sequence ID" value="KIK23548.1"/>
    <property type="molecule type" value="Genomic_DNA"/>
</dbReference>
<evidence type="ECO:0008006" key="11">
    <source>
        <dbReference type="Google" id="ProtNLM"/>
    </source>
</evidence>
<evidence type="ECO:0000256" key="1">
    <source>
        <dbReference type="ARBA" id="ARBA00004123"/>
    </source>
</evidence>
<comment type="subcellular location">
    <subcellularLocation>
        <location evidence="1">Nucleus</location>
    </subcellularLocation>
</comment>
<dbReference type="Gene3D" id="1.10.287.1490">
    <property type="match status" value="2"/>
</dbReference>
<dbReference type="PANTHER" id="PTHR18898">
    <property type="entry name" value="NUCLEOPROTEIN TPR-RELATED"/>
    <property type="match status" value="1"/>
</dbReference>
<evidence type="ECO:0000313" key="10">
    <source>
        <dbReference type="Proteomes" id="UP000054018"/>
    </source>
</evidence>
<feature type="region of interest" description="Disordered" evidence="5">
    <location>
        <begin position="1584"/>
        <end position="1606"/>
    </location>
</feature>
<protein>
    <recommendedName>
        <fullName evidence="11">Nucleoprotein TPR/MLP1 domain-containing protein</fullName>
    </recommendedName>
</protein>
<feature type="coiled-coil region" evidence="4">
    <location>
        <begin position="622"/>
        <end position="679"/>
    </location>
</feature>
<dbReference type="STRING" id="765257.A0A0C9ZV84"/>
<feature type="coiled-coil region" evidence="4">
    <location>
        <begin position="883"/>
        <end position="1022"/>
    </location>
</feature>
<dbReference type="Proteomes" id="UP000054018">
    <property type="component" value="Unassembled WGS sequence"/>
</dbReference>
<gene>
    <name evidence="9" type="ORF">PISMIDRAFT_648805</name>
</gene>
<proteinExistence type="predicted"/>
<evidence type="ECO:0000256" key="5">
    <source>
        <dbReference type="SAM" id="MobiDB-lite"/>
    </source>
</evidence>
<feature type="compositionally biased region" description="Low complexity" evidence="5">
    <location>
        <begin position="1817"/>
        <end position="1857"/>
    </location>
</feature>
<evidence type="ECO:0000313" key="9">
    <source>
        <dbReference type="EMBL" id="KIK23548.1"/>
    </source>
</evidence>
<dbReference type="HOGENOM" id="CLU_001937_0_0_1"/>
<feature type="domain" description="Nucleoprotein TPR/MLP1-2" evidence="6">
    <location>
        <begin position="1107"/>
        <end position="1233"/>
    </location>
</feature>
<dbReference type="Pfam" id="PF25785">
    <property type="entry name" value="TPR"/>
    <property type="match status" value="1"/>
</dbReference>
<dbReference type="GO" id="GO:0017056">
    <property type="term" value="F:structural constituent of nuclear pore"/>
    <property type="evidence" value="ECO:0007669"/>
    <property type="project" value="TreeGrafter"/>
</dbReference>
<evidence type="ECO:0000256" key="4">
    <source>
        <dbReference type="SAM" id="Coils"/>
    </source>
</evidence>
<dbReference type="GO" id="GO:0006606">
    <property type="term" value="P:protein import into nucleus"/>
    <property type="evidence" value="ECO:0007669"/>
    <property type="project" value="InterPro"/>
</dbReference>
<dbReference type="InterPro" id="IPR012929">
    <property type="entry name" value="Nucleoprot-TPR/MLP1-2_dom"/>
</dbReference>
<feature type="domain" description="Nucleoprotein TPR/MPL1" evidence="7">
    <location>
        <begin position="238"/>
        <end position="307"/>
    </location>
</feature>
<feature type="domain" description="NUA/TPR/MLP1-2-like" evidence="8">
    <location>
        <begin position="534"/>
        <end position="634"/>
    </location>
</feature>
<organism evidence="9 10">
    <name type="scientific">Pisolithus microcarpus 441</name>
    <dbReference type="NCBI Taxonomy" id="765257"/>
    <lineage>
        <taxon>Eukaryota</taxon>
        <taxon>Fungi</taxon>
        <taxon>Dikarya</taxon>
        <taxon>Basidiomycota</taxon>
        <taxon>Agaricomycotina</taxon>
        <taxon>Agaricomycetes</taxon>
        <taxon>Agaricomycetidae</taxon>
        <taxon>Boletales</taxon>
        <taxon>Sclerodermatineae</taxon>
        <taxon>Pisolithaceae</taxon>
        <taxon>Pisolithus</taxon>
    </lineage>
</organism>
<feature type="coiled-coil region" evidence="4">
    <location>
        <begin position="1644"/>
        <end position="1715"/>
    </location>
</feature>
<reference evidence="10" key="2">
    <citation type="submission" date="2015-01" db="EMBL/GenBank/DDBJ databases">
        <title>Evolutionary Origins and Diversification of the Mycorrhizal Mutualists.</title>
        <authorList>
            <consortium name="DOE Joint Genome Institute"/>
            <consortium name="Mycorrhizal Genomics Consortium"/>
            <person name="Kohler A."/>
            <person name="Kuo A."/>
            <person name="Nagy L.G."/>
            <person name="Floudas D."/>
            <person name="Copeland A."/>
            <person name="Barry K.W."/>
            <person name="Cichocki N."/>
            <person name="Veneault-Fourrey C."/>
            <person name="LaButti K."/>
            <person name="Lindquist E.A."/>
            <person name="Lipzen A."/>
            <person name="Lundell T."/>
            <person name="Morin E."/>
            <person name="Murat C."/>
            <person name="Riley R."/>
            <person name="Ohm R."/>
            <person name="Sun H."/>
            <person name="Tunlid A."/>
            <person name="Henrissat B."/>
            <person name="Grigoriev I.V."/>
            <person name="Hibbett D.S."/>
            <person name="Martin F."/>
        </authorList>
    </citation>
    <scope>NUCLEOTIDE SEQUENCE [LARGE SCALE GENOMIC DNA]</scope>
    <source>
        <strain evidence="10">441</strain>
    </source>
</reference>
<keyword evidence="2 4" id="KW-0175">Coiled coil</keyword>
<dbReference type="Pfam" id="PF25481">
    <property type="entry name" value="Nucleoprot-TPR"/>
    <property type="match status" value="1"/>
</dbReference>
<feature type="coiled-coil region" evidence="4">
    <location>
        <begin position="380"/>
        <end position="414"/>
    </location>
</feature>
<dbReference type="GO" id="GO:0005643">
    <property type="term" value="C:nuclear pore"/>
    <property type="evidence" value="ECO:0007669"/>
    <property type="project" value="TreeGrafter"/>
</dbReference>
<feature type="coiled-coil region" evidence="4">
    <location>
        <begin position="746"/>
        <end position="773"/>
    </location>
</feature>
<feature type="coiled-coil region" evidence="4">
    <location>
        <begin position="489"/>
        <end position="561"/>
    </location>
</feature>
<dbReference type="InterPro" id="IPR057577">
    <property type="entry name" value="Nucleoprot-TPR/MLP1_dom"/>
</dbReference>
<feature type="coiled-coil region" evidence="4">
    <location>
        <begin position="1055"/>
        <end position="1223"/>
    </location>
</feature>
<dbReference type="PANTHER" id="PTHR18898:SF2">
    <property type="entry name" value="NUCLEOPROTEIN TPR"/>
    <property type="match status" value="1"/>
</dbReference>
<dbReference type="Pfam" id="PF07926">
    <property type="entry name" value="TPR_MLP1_2"/>
    <property type="match status" value="1"/>
</dbReference>
<evidence type="ECO:0000256" key="2">
    <source>
        <dbReference type="ARBA" id="ARBA00023054"/>
    </source>
</evidence>
<feature type="compositionally biased region" description="Polar residues" evidence="5">
    <location>
        <begin position="1477"/>
        <end position="1496"/>
    </location>
</feature>
<keyword evidence="3" id="KW-0539">Nucleus</keyword>
<keyword evidence="10" id="KW-1185">Reference proteome</keyword>
<feature type="coiled-coil region" evidence="4">
    <location>
        <begin position="98"/>
        <end position="234"/>
    </location>
</feature>
<dbReference type="GO" id="GO:0006406">
    <property type="term" value="P:mRNA export from nucleus"/>
    <property type="evidence" value="ECO:0007669"/>
    <property type="project" value="TreeGrafter"/>
</dbReference>
<reference evidence="9 10" key="1">
    <citation type="submission" date="2014-04" db="EMBL/GenBank/DDBJ databases">
        <authorList>
            <consortium name="DOE Joint Genome Institute"/>
            <person name="Kuo A."/>
            <person name="Kohler A."/>
            <person name="Costa M.D."/>
            <person name="Nagy L.G."/>
            <person name="Floudas D."/>
            <person name="Copeland A."/>
            <person name="Barry K.W."/>
            <person name="Cichocki N."/>
            <person name="Veneault-Fourrey C."/>
            <person name="LaButti K."/>
            <person name="Lindquist E.A."/>
            <person name="Lipzen A."/>
            <person name="Lundell T."/>
            <person name="Morin E."/>
            <person name="Murat C."/>
            <person name="Sun H."/>
            <person name="Tunlid A."/>
            <person name="Henrissat B."/>
            <person name="Grigoriev I.V."/>
            <person name="Hibbett D.S."/>
            <person name="Martin F."/>
            <person name="Nordberg H.P."/>
            <person name="Cantor M.N."/>
            <person name="Hua S.X."/>
        </authorList>
    </citation>
    <scope>NUCLEOTIDE SEQUENCE [LARGE SCALE GENOMIC DNA]</scope>
    <source>
        <strain evidence="9 10">441</strain>
    </source>
</reference>
<sequence>MVKTRRKSKAVAAAAAAAAAVSGASNEDHDGASTQGTEDISISAGRLSIPIPVDVDIEALSSIIPQVSFTNPTPDTIVSVYRLLLAQVAETHATHRDIEELRAEVERKDIELDQAVQDGETKSKDLETSLEAAQSKLSALKSERDELVESNNTLQAKIASLATSRNTSSTELDHLRHRIDECEKEKRDLIGVVSRLKEDASQRDEEIQTLRTNLRQARQEQQVLESQVRELRSADTANKFKIETLSQQLGLAKDETARVTTELTSKSEEYARYRRTKHAEFVQLQTAHDAMTQKHASVESSLKAIQSAHEVQTQQLTQALARVQDFQGKLAEQEAAFSTEVSGLKRLVTIMEEREKQAKGIVESIEREWAGVGDRAEKREAALRAEAEKERRTREEVEKRLEQLEIVLERINRGELPTAGRGASVSGRGQDVAADAMFGLSPTVAMVSRVQRGGKTFTEVYADYVRLEEDYAKKCAEYDHMDRTLSEVLAQIEERAPILAQQREEYERLQREATQLSAQLSIAISERDANASSIQDLSQKIKKAHAEKDVLQHQLTDLGRQVQMLLKELGRHDDPSIPSDEILDQMDPIPANDIEAVITNNLVLFRSIPELQEQNQRLLKVVREMGAKMEAEERDYRAALEQEQCEAVREAHEAIQELVTQLERQKKSSEMTIQAYMKERDTLKAMLARPGRAVSHVGLNGDAGTNGTGVGAAVGSSTQPSDDLAMELADVQSQFDSYRQEMGVDSSRLREDLVNAQREVGRANADLAKANAKIQYLDERHRMTHEQLALQSRDLDKLTIRNQQLYDQQIRLDIDKERVMDELAMAKSDLEQLRNEAANLRAEKKIWESVQTRLIEDNKALSVERAQLADLVANVQRIHGDLERSGENDRKRLETQIQMMESQTQELKVQLSRERDTIRHLTLQRDIDMKDLQARLDKTTEQLAQARESLVGAETSKTHLQDRVEQLTRQLQGNEEKLAVYERRVSGTSTVTTAPSPDLPREQQLEQEVAELRSALKVAQVDLASARTHMQQFQEISQANEAALAALNATHDQYKADAEAQTTRLESEYRSLQEKLRSVEDELEQANAKVAEIQQTLERERTEWINDKKILEGTIVELSTSERSSESDRAAHEREIRELEQRAIVVEERYTREVVAHAESLKNVENLRQQLATAQATARHNLSEAATTQAKLEASEGSWKQQKEALEKEIADLNARYDDLSAQKALLYQHLDTISSQAARIRQVADSSTENAPDAADGDSDSDAKLAELRAVIGYLRKEKEIVDLQLELCKQENVRLKGQIDHLNRSLQETRNTLSEERERTIQAATSDVQHAEMLERINQLNILRESNATLRADCETYAKRARELDARLKTLSAELEPTKEVARVARAELQARDAQIALLEGESKRWQERNSQLLSKYDRIDPAEVQSLKDEIAALKSQKAEVEKVVAERDAKLSEGNARVEALEDALRKHKEAATKNTESFRQRLGQVNQERSRMNQQVKELQEQVKTLTAERDTLRAGASVSADSGASNELNAQIDTLRHEKATLERALAEEKAKPSQSASSPDQTALIASLQAERDRLLAEKEAPSDAGGSDASKSQWADERAELSKARDEAVARAKVRTPFWSVYRKLRSGFQTSDEEARKAADDARNLKQANEKFQVRIQDLQRARDRANTELAAAVEKAKGEMSTVNAGNTEELVKKHAKELEDLRALLNAQYEANLKAAVDAATLAAKAEAAVASNDDATKAAVDAAIAAREREFQTKLNDEIEKAVERGRMEQGAKSKLKDAQLVRSQLKVKELEAQILEWRKAGIVPDSTNTPATTTTPATTATPAASTTESSTTPASSIPPTNTSAGPVRKQATSGAVTLGPTEVAIRGRGRGFSIRGAQRGMSIRGRGGAPSPAAPTAPPQQQEVIQIMGAASKRAREDDASSDDSLAKRIKPAEAATSTPGPAGGSVANKPPVTIRRPQPPA</sequence>
<evidence type="ECO:0000259" key="6">
    <source>
        <dbReference type="Pfam" id="PF07926"/>
    </source>
</evidence>
<evidence type="ECO:0000259" key="8">
    <source>
        <dbReference type="Pfam" id="PF25785"/>
    </source>
</evidence>
<feature type="region of interest" description="Disordered" evidence="5">
    <location>
        <begin position="1474"/>
        <end position="1496"/>
    </location>
</feature>
<feature type="coiled-coil region" evidence="4">
    <location>
        <begin position="816"/>
        <end position="850"/>
    </location>
</feature>
<feature type="coiled-coil region" evidence="4">
    <location>
        <begin position="1287"/>
        <end position="1325"/>
    </location>
</feature>
<dbReference type="InterPro" id="IPR057974">
    <property type="entry name" value="NUA/TPR/MLP1-2-like_dom"/>
</dbReference>